<protein>
    <submittedName>
        <fullName evidence="1">Bifunctional diaminohydroxyphosphoribosylaminopyrimidine deaminase/5-amino-6-(5-phosphoribosylamino)uracil reductase RibD</fullName>
    </submittedName>
</protein>
<evidence type="ECO:0000313" key="1">
    <source>
        <dbReference type="EMBL" id="GMQ64067.1"/>
    </source>
</evidence>
<reference evidence="1" key="1">
    <citation type="submission" date="2023-09" db="EMBL/GenBank/DDBJ databases">
        <title>Vallitalea sediminicola and Vallitalea maricola sp. nov., anaerobic bacteria isolated from marine sediment.</title>
        <authorList>
            <person name="Hirano S."/>
            <person name="Maeda A."/>
            <person name="Terahara T."/>
            <person name="Mori K."/>
            <person name="Hamada M."/>
            <person name="Matsumoto R."/>
            <person name="Kobayashi T."/>
        </authorList>
    </citation>
    <scope>NUCLEOTIDE SEQUENCE</scope>
    <source>
        <strain evidence="1">AN17-2</strain>
    </source>
</reference>
<dbReference type="Proteomes" id="UP001374599">
    <property type="component" value="Unassembled WGS sequence"/>
</dbReference>
<accession>A0ACB5UMI6</accession>
<comment type="caution">
    <text evidence="1">The sequence shown here is derived from an EMBL/GenBank/DDBJ whole genome shotgun (WGS) entry which is preliminary data.</text>
</comment>
<organism evidence="1 2">
    <name type="scientific">Vallitalea maricola</name>
    <dbReference type="NCBI Taxonomy" id="3074433"/>
    <lineage>
        <taxon>Bacteria</taxon>
        <taxon>Bacillati</taxon>
        <taxon>Bacillota</taxon>
        <taxon>Clostridia</taxon>
        <taxon>Lachnospirales</taxon>
        <taxon>Vallitaleaceae</taxon>
        <taxon>Vallitalea</taxon>
    </lineage>
</organism>
<proteinExistence type="predicted"/>
<evidence type="ECO:0000313" key="2">
    <source>
        <dbReference type="Proteomes" id="UP001374599"/>
    </source>
</evidence>
<gene>
    <name evidence="1" type="primary">ribD</name>
    <name evidence="1" type="ORF">AN2V17_33040</name>
</gene>
<sequence length="381" mass="42064">MKQLNPKELKNKENTYNEHIKYMQRAISLSKKGIGYVNPNPLVGAVIVKDGLIIGEGYHEKIGHNHAEINALNNCKKSTKGATMYVTLEPCSHYGKTPPCVNAIIKSGIKQVIVGMKDPNPLVAGKGIKMLRDNNITVTCGICQHEIQELNKIFIKYITTKKPYCIMKTAMTLDGKIATSTGDSKWITSDRSREYVHEIRHRVTAIMVGIGTVIADNPSLTTRLTNQTGVNPIRIIIDTTCRIPLQARVLSEKGKTIIATTNDAPIEKVKVLEKMGITILMIDKKNNRVDMNKLMTKLGEMEIDSILLEGGSKLNYSCLKAGIIDEVYAFIAPKLIGGQQAITPIGGKGIKQIKDAYTLKDIQLEKIGDDILIKGKVNWEG</sequence>
<keyword evidence="2" id="KW-1185">Reference proteome</keyword>
<name>A0ACB5UMI6_9FIRM</name>
<dbReference type="EMBL" id="BTPU01000060">
    <property type="protein sequence ID" value="GMQ64067.1"/>
    <property type="molecule type" value="Genomic_DNA"/>
</dbReference>